<sequence length="69" mass="7853">MRRTVRHYGANVAQVKVWRSKIQHDMIIEVSWELRIDASSDLTKLHPQAGKVDCASARFSEIGCRLVST</sequence>
<dbReference type="EMBL" id="NBUC01000088">
    <property type="protein sequence ID" value="PLU01779.1"/>
    <property type="molecule type" value="Genomic_DNA"/>
</dbReference>
<protein>
    <recommendedName>
        <fullName evidence="3">Transposase</fullName>
    </recommendedName>
</protein>
<accession>A0ABX4TJQ6</accession>
<organism evidence="1 2">
    <name type="scientific">Sinorhizobium medicae</name>
    <dbReference type="NCBI Taxonomy" id="110321"/>
    <lineage>
        <taxon>Bacteria</taxon>
        <taxon>Pseudomonadati</taxon>
        <taxon>Pseudomonadota</taxon>
        <taxon>Alphaproteobacteria</taxon>
        <taxon>Hyphomicrobiales</taxon>
        <taxon>Rhizobiaceae</taxon>
        <taxon>Sinorhizobium/Ensifer group</taxon>
        <taxon>Sinorhizobium</taxon>
    </lineage>
</organism>
<name>A0ABX4TJQ6_9HYPH</name>
<evidence type="ECO:0008006" key="3">
    <source>
        <dbReference type="Google" id="ProtNLM"/>
    </source>
</evidence>
<evidence type="ECO:0000313" key="1">
    <source>
        <dbReference type="EMBL" id="PLU01779.1"/>
    </source>
</evidence>
<comment type="caution">
    <text evidence="1">The sequence shown here is derived from an EMBL/GenBank/DDBJ whole genome shotgun (WGS) entry which is preliminary data.</text>
</comment>
<proteinExistence type="predicted"/>
<keyword evidence="2" id="KW-1185">Reference proteome</keyword>
<reference evidence="1 2" key="1">
    <citation type="journal article" date="2018" name="FEMS Microbiol. Ecol.">
        <title>Co-invading symbiotic mutualists of Medicago polymorpha retain high ancestral diversity and contain diverse accessory genomes.</title>
        <authorList>
            <person name="Porter S.S."/>
            <person name="Faber-Hammond J.J."/>
            <person name="Friesen M.L."/>
        </authorList>
    </citation>
    <scope>NUCLEOTIDE SEQUENCE [LARGE SCALE GENOMIC DNA]</scope>
    <source>
        <strain evidence="1 2">Str16</strain>
    </source>
</reference>
<gene>
    <name evidence="1" type="ORF">BMJ33_17720</name>
</gene>
<evidence type="ECO:0000313" key="2">
    <source>
        <dbReference type="Proteomes" id="UP001190825"/>
    </source>
</evidence>
<dbReference type="Proteomes" id="UP001190825">
    <property type="component" value="Unassembled WGS sequence"/>
</dbReference>